<evidence type="ECO:0000313" key="1">
    <source>
        <dbReference type="EMBL" id="EGR31651.1"/>
    </source>
</evidence>
<reference evidence="1 2" key="1">
    <citation type="submission" date="2011-07" db="EMBL/GenBank/DDBJ databases">
        <authorList>
            <person name="Coyne R."/>
            <person name="Brami D."/>
            <person name="Johnson J."/>
            <person name="Hostetler J."/>
            <person name="Hannick L."/>
            <person name="Clark T."/>
            <person name="Cassidy-Hanley D."/>
            <person name="Inman J."/>
        </authorList>
    </citation>
    <scope>NUCLEOTIDE SEQUENCE [LARGE SCALE GENOMIC DNA]</scope>
    <source>
        <strain evidence="1 2">G5</strain>
    </source>
</reference>
<protein>
    <submittedName>
        <fullName evidence="1">Uncharacterized protein</fullName>
    </submittedName>
</protein>
<dbReference type="Proteomes" id="UP000008983">
    <property type="component" value="Unassembled WGS sequence"/>
</dbReference>
<dbReference type="InParanoid" id="G0QSZ8"/>
<gene>
    <name evidence="1" type="ORF">IMG5_105000</name>
</gene>
<dbReference type="AlphaFoldDB" id="G0QSZ8"/>
<organism evidence="1 2">
    <name type="scientific">Ichthyophthirius multifiliis</name>
    <name type="common">White spot disease agent</name>
    <name type="synonym">Ich</name>
    <dbReference type="NCBI Taxonomy" id="5932"/>
    <lineage>
        <taxon>Eukaryota</taxon>
        <taxon>Sar</taxon>
        <taxon>Alveolata</taxon>
        <taxon>Ciliophora</taxon>
        <taxon>Intramacronucleata</taxon>
        <taxon>Oligohymenophorea</taxon>
        <taxon>Hymenostomatida</taxon>
        <taxon>Ophryoglenina</taxon>
        <taxon>Ichthyophthirius</taxon>
    </lineage>
</organism>
<sequence>MSIGVLARILAQKEIVEDVCSIILKGYYKKSALQLCEKRIQEEKVAFDKKQ</sequence>
<dbReference type="EMBL" id="GL983835">
    <property type="protein sequence ID" value="EGR31651.1"/>
    <property type="molecule type" value="Genomic_DNA"/>
</dbReference>
<dbReference type="RefSeq" id="XP_004035137.1">
    <property type="nucleotide sequence ID" value="XM_004035089.1"/>
</dbReference>
<dbReference type="GeneID" id="14907803"/>
<feature type="non-terminal residue" evidence="1">
    <location>
        <position position="51"/>
    </location>
</feature>
<proteinExistence type="predicted"/>
<evidence type="ECO:0000313" key="2">
    <source>
        <dbReference type="Proteomes" id="UP000008983"/>
    </source>
</evidence>
<keyword evidence="2" id="KW-1185">Reference proteome</keyword>
<name>G0QSZ8_ICHMU</name>
<accession>G0QSZ8</accession>